<gene>
    <name evidence="2" type="ORF">O4J56_23360</name>
</gene>
<sequence>MTHTEEEPMDAYHGGGDFGARMRDRLEEVQRANAGVLEEVAALLVERAVRGDGMVLVAGSGHSMIAVAEAFFRAGGLAPVKPLYDPELLPLHGAAAATAAERRSGLADRVLEGAGADARDLLFVFSTSGVNPYPVELAREARGRGLPVVAFTSRACAAAAPRRAGGTLAEEAGLVVDTLVDPGDAAYPQADPVTAPLSSLVNSYLWNLLLASVHDRVSKEGLEPPLWRSANMPGGDEANKRFFSRYGPRVPELG</sequence>
<accession>A0ABT4U9H3</accession>
<comment type="caution">
    <text evidence="2">The sequence shown here is derived from an EMBL/GenBank/DDBJ whole genome shotgun (WGS) entry which is preliminary data.</text>
</comment>
<dbReference type="RefSeq" id="WP_270688671.1">
    <property type="nucleotide sequence ID" value="NZ_JAQFWQ010000084.1"/>
</dbReference>
<evidence type="ECO:0000259" key="1">
    <source>
        <dbReference type="PROSITE" id="PS51464"/>
    </source>
</evidence>
<dbReference type="Gene3D" id="3.40.50.10490">
    <property type="entry name" value="Glucose-6-phosphate isomerase like protein, domain 1"/>
    <property type="match status" value="1"/>
</dbReference>
<keyword evidence="2" id="KW-0413">Isomerase</keyword>
<dbReference type="SUPFAM" id="SSF53697">
    <property type="entry name" value="SIS domain"/>
    <property type="match status" value="1"/>
</dbReference>
<keyword evidence="3" id="KW-1185">Reference proteome</keyword>
<organism evidence="2 3">
    <name type="scientific">Nocardiopsis endophytica</name>
    <dbReference type="NCBI Taxonomy" id="3018445"/>
    <lineage>
        <taxon>Bacteria</taxon>
        <taxon>Bacillati</taxon>
        <taxon>Actinomycetota</taxon>
        <taxon>Actinomycetes</taxon>
        <taxon>Streptosporangiales</taxon>
        <taxon>Nocardiopsidaceae</taxon>
        <taxon>Nocardiopsis</taxon>
    </lineage>
</organism>
<proteinExistence type="predicted"/>
<dbReference type="EMBL" id="JAQFWQ010000084">
    <property type="protein sequence ID" value="MDA2813602.1"/>
    <property type="molecule type" value="Genomic_DNA"/>
</dbReference>
<dbReference type="Proteomes" id="UP001527866">
    <property type="component" value="Unassembled WGS sequence"/>
</dbReference>
<evidence type="ECO:0000313" key="2">
    <source>
        <dbReference type="EMBL" id="MDA2813602.1"/>
    </source>
</evidence>
<feature type="domain" description="SIS" evidence="1">
    <location>
        <begin position="44"/>
        <end position="219"/>
    </location>
</feature>
<dbReference type="InterPro" id="IPR001347">
    <property type="entry name" value="SIS_dom"/>
</dbReference>
<reference evidence="2 3" key="1">
    <citation type="submission" date="2023-01" db="EMBL/GenBank/DDBJ databases">
        <title>Draft genome sequence of Nocardiopsis sp. RSe5-2 isolated from halophytes.</title>
        <authorList>
            <person name="Duangmal K."/>
            <person name="Chantavorakit T."/>
        </authorList>
    </citation>
    <scope>NUCLEOTIDE SEQUENCE [LARGE SCALE GENOMIC DNA]</scope>
    <source>
        <strain evidence="2 3">RSe5-2</strain>
    </source>
</reference>
<dbReference type="Pfam" id="PF13580">
    <property type="entry name" value="SIS_2"/>
    <property type="match status" value="1"/>
</dbReference>
<dbReference type="InterPro" id="IPR046348">
    <property type="entry name" value="SIS_dom_sf"/>
</dbReference>
<evidence type="ECO:0000313" key="3">
    <source>
        <dbReference type="Proteomes" id="UP001527866"/>
    </source>
</evidence>
<dbReference type="PROSITE" id="PS51464">
    <property type="entry name" value="SIS"/>
    <property type="match status" value="1"/>
</dbReference>
<dbReference type="GO" id="GO:0016853">
    <property type="term" value="F:isomerase activity"/>
    <property type="evidence" value="ECO:0007669"/>
    <property type="project" value="UniProtKB-KW"/>
</dbReference>
<name>A0ABT4U9H3_9ACTN</name>
<protein>
    <submittedName>
        <fullName evidence="2">Sugar isomerase domain-containing protein</fullName>
    </submittedName>
</protein>
<dbReference type="NCBIfam" id="NF002805">
    <property type="entry name" value="PRK02947.1"/>
    <property type="match status" value="1"/>
</dbReference>